<evidence type="ECO:0000256" key="3">
    <source>
        <dbReference type="ARBA" id="ARBA00022679"/>
    </source>
</evidence>
<dbReference type="InterPro" id="IPR043128">
    <property type="entry name" value="Rev_trsase/Diguanyl_cyclase"/>
</dbReference>
<keyword evidence="3" id="KW-0808">Transferase</keyword>
<feature type="region of interest" description="Disordered" evidence="18">
    <location>
        <begin position="813"/>
        <end position="835"/>
    </location>
</feature>
<evidence type="ECO:0000256" key="13">
    <source>
        <dbReference type="ARBA" id="ARBA00022918"/>
    </source>
</evidence>
<dbReference type="EMBL" id="LWDG02000395">
    <property type="protein sequence ID" value="KAE8266019.1"/>
    <property type="molecule type" value="Genomic_DNA"/>
</dbReference>
<evidence type="ECO:0000259" key="19">
    <source>
        <dbReference type="PROSITE" id="PS50175"/>
    </source>
</evidence>
<dbReference type="InterPro" id="IPR050951">
    <property type="entry name" value="Retrovirus_Pol_polyprotein"/>
</dbReference>
<feature type="compositionally biased region" description="Pro residues" evidence="18">
    <location>
        <begin position="819"/>
        <end position="831"/>
    </location>
</feature>
<keyword evidence="5" id="KW-0540">Nuclease</keyword>
<dbReference type="GO" id="GO:0003723">
    <property type="term" value="F:RNA binding"/>
    <property type="evidence" value="ECO:0007669"/>
    <property type="project" value="UniProtKB-KW"/>
</dbReference>
<keyword evidence="17" id="KW-0511">Multifunctional enzyme</keyword>
<keyword evidence="13" id="KW-0695">RNA-directed DNA polymerase</keyword>
<dbReference type="InterPro" id="IPR041373">
    <property type="entry name" value="RT_RNaseH"/>
</dbReference>
<dbReference type="InterPro" id="IPR021109">
    <property type="entry name" value="Peptidase_aspartic_dom_sf"/>
</dbReference>
<keyword evidence="9" id="KW-0378">Hydrolase</keyword>
<dbReference type="Proteomes" id="UP000078113">
    <property type="component" value="Unassembled WGS sequence"/>
</dbReference>
<feature type="region of interest" description="Disordered" evidence="18">
    <location>
        <begin position="373"/>
        <end position="433"/>
    </location>
</feature>
<feature type="domain" description="Peptidase A2" evidence="19">
    <location>
        <begin position="595"/>
        <end position="632"/>
    </location>
</feature>
<dbReference type="GO" id="GO:0003964">
    <property type="term" value="F:RNA-directed DNA polymerase activity"/>
    <property type="evidence" value="ECO:0007669"/>
    <property type="project" value="UniProtKB-KW"/>
</dbReference>
<dbReference type="CDD" id="cd00303">
    <property type="entry name" value="retropepsin_like"/>
    <property type="match status" value="1"/>
</dbReference>
<evidence type="ECO:0000256" key="4">
    <source>
        <dbReference type="ARBA" id="ARBA00022695"/>
    </source>
</evidence>
<evidence type="ECO:0000256" key="5">
    <source>
        <dbReference type="ARBA" id="ARBA00022722"/>
    </source>
</evidence>
<evidence type="ECO:0000313" key="23">
    <source>
        <dbReference type="Proteomes" id="UP000078113"/>
    </source>
</evidence>
<keyword evidence="10" id="KW-0460">Magnesium</keyword>
<dbReference type="InterPro" id="IPR056924">
    <property type="entry name" value="SH3_Tf2-1"/>
</dbReference>
<dbReference type="PROSITE" id="PS50994">
    <property type="entry name" value="INTEGRASE"/>
    <property type="match status" value="1"/>
</dbReference>
<dbReference type="Gene3D" id="1.10.340.70">
    <property type="match status" value="1"/>
</dbReference>
<dbReference type="Pfam" id="PF17921">
    <property type="entry name" value="Integrase_H2C2"/>
    <property type="match status" value="1"/>
</dbReference>
<reference evidence="22" key="2">
    <citation type="journal article" date="2019" name="IMA Fungus">
        <title>Genome sequencing and comparison of five Tilletia species to identify candidate genes for the detection of regulated species infecting wheat.</title>
        <authorList>
            <person name="Nguyen H.D.T."/>
            <person name="Sultana T."/>
            <person name="Kesanakurti P."/>
            <person name="Hambleton S."/>
        </authorList>
    </citation>
    <scope>NUCLEOTIDE SEQUENCE</scope>
    <source>
        <strain evidence="22">DAOMC 236422</strain>
    </source>
</reference>
<sequence>MWRQQLDSHQRNPTIKTKTLTKSEKSNVRRALAGIGLTVSTLAALVPVPEDDDDLSSAAGQADNNLPSSAGALSGVASLRNNDSPIATSSAGPATNNIGIQASVPDLLATSLEQPQPTIAIQPPSIVPPAITPMLHIDPAPNIPVQASTSTSLALSTRSMTCKTEWIGDYDGDPTQLEDFLTRLRDLIRSETQEELIPVWIKAVLRTLPRTFKSNAAVWHQGLSDTDAAHLTSFEAWATAMRAAFPVNRQQLRRDARLRKWKPNEENAVGYYFHKVRLLRQAFGKDQQEEALVTDIVDGLPETMVALLRLPRKGATLAELVMELGDWEPNWRVQYKIPLRSTIAPATTFPATTPTTPALAFTPTANRLIQQTMGRSASAPTTSAATNSLSSRAAPSGSPSQKPISKFAAAYDPTRVIPAQNGQPRRYRPPGKDTVMDLRAPCSYCGGDHFNFEHDHLVPQVRTLVADDDEYEEYTWDGDNEENGDGGNDEPSLSLESGIAPSMFTVETSDEIKPNPSPHDDVAEPGLFFTHRSIFSVARTLRPNEAAPPLAQEKRAFDRVVSLSKQGATGTGQGYRNHVPLTTHVRINDTDGRAMSSLLDTGASLSCIDATLLEKMGGKPKGEPMSVHGIGSSRTLGWITLPLFIAAQDPMGKHVHLEVDHDFHVLPFFPPGLCLGLDFIDAHAISISPVRGRARLGQYTFQVHEKLDKPFTAEAELRTSTDITIAPNTQAWVQVNAAILAPDVDYIAVPRFSATPDQSVFLTGPNGLITHGAVRQILIGNYGTESFLLEKDTIIADAAAARVGDSVSAAGETFTLDPRLPPADIPPPPTRPTTTEDAAMPFDPFEDLDATGPSLAQDAATTLVDGAFKVGLDAQGNAHPEIVQLLQDHKAAFALDGRPGRVEGHDMPIHLKPDAAMRSEAPRRASPEKRAAMDAAIDQLLEWDVIEASDSPVSFPVVMVKQQRKWRFCVDYRNLNSDTIPDRYPLPTIDSIFHILCGKKIFSSLDAIRGYHQLGVQSEDRWKTAFVCHRGLFQCKRIPFGLRNAPSFFQRFMDKALGPLRWNQAVVYIDDSVVATNTMAEHISALRQLFQSAESVGLNFSPAKCTFAVPSLVLLGRKVSGAGVAIWKDRAQAGWRYETSDGQSRLVNTEGKAVTASRIPIAWDSPQQASFDALKAAITTPPVLAHPDPTKPYILYTDASKDALGAILHQVHSDPLPDTSSAEPGTLHVMSSPPLPLDVARRSWEAWLTADPYFGPILGQVRSAPTPDDEWVLQDGVLVRRLDDCVALPVAAVPSVMRAVHNDRGHFGFTKTLLAVRRHFWQPSLSSTVRAWVKHCAVCQRVKRVPKVGSLDISNDPTSPFEAISFDLIYGFPRAQSGNDAVLAIHCLFSRMLLLTPCHKDITAEGVAAIVADRVLRLGWRPKRLVADSEARVSGAVMASLASSLGADLTPSSPHHQQANAVERTIQTAQQVLQVMAVDSKAHWDRRILPAVELAINSTPSLTTGFRPFDLVFLSHPDVVHALFDSQEHLGVHSFDERLAAGAERLQEAYTAINAARKDQKRRYDSRRAAIPALHPGMQAWVWLRDRPITGVIHDKLDARKHGPFEVVEVLSPHRVRLSLPADYGIDDVFNVEQLDFLPSIADPFVDVRVAPPAPAPVSPMVSADGMPLEDLGAATVDADETASVSPSVVSSPPPRTRRPPGTLRDFQLGTLAPVVSEDVRAVLRRPIVRPRRLCVDGQDMVFVERPVAFLSRLTGVAERKLVAPELELVCLAWAFHKLAHILEGASVTVVTDHAPMERMLTSTAGVAYGPTITRCRAVLLPHLGNLRFVYRPGPRHTNVDALSRLPVDQGRSSS</sequence>
<evidence type="ECO:0000256" key="1">
    <source>
        <dbReference type="ARBA" id="ARBA00012493"/>
    </source>
</evidence>
<keyword evidence="2" id="KW-0645">Protease</keyword>
<dbReference type="SUPFAM" id="SSF53098">
    <property type="entry name" value="Ribonuclease H-like"/>
    <property type="match status" value="1"/>
</dbReference>
<keyword evidence="7" id="KW-0064">Aspartyl protease</keyword>
<evidence type="ECO:0000256" key="2">
    <source>
        <dbReference type="ARBA" id="ARBA00022670"/>
    </source>
</evidence>
<dbReference type="InterPro" id="IPR001584">
    <property type="entry name" value="Integrase_cat-core"/>
</dbReference>
<dbReference type="Pfam" id="PF24626">
    <property type="entry name" value="SH3_Tf2-1"/>
    <property type="match status" value="1"/>
</dbReference>
<evidence type="ECO:0000256" key="9">
    <source>
        <dbReference type="ARBA" id="ARBA00022801"/>
    </source>
</evidence>
<dbReference type="SUPFAM" id="SSF56672">
    <property type="entry name" value="DNA/RNA polymerases"/>
    <property type="match status" value="2"/>
</dbReference>
<evidence type="ECO:0000256" key="15">
    <source>
        <dbReference type="ARBA" id="ARBA00023125"/>
    </source>
</evidence>
<reference evidence="22" key="1">
    <citation type="submission" date="2016-04" db="EMBL/GenBank/DDBJ databases">
        <authorList>
            <person name="Nguyen H.D."/>
            <person name="Samba Siva P."/>
            <person name="Cullis J."/>
            <person name="Levesque C.A."/>
            <person name="Hambleton S."/>
        </authorList>
    </citation>
    <scope>NUCLEOTIDE SEQUENCE</scope>
    <source>
        <strain evidence="22">DAOMC 236422</strain>
    </source>
</reference>
<keyword evidence="16" id="KW-0233">DNA recombination</keyword>
<dbReference type="PANTHER" id="PTHR37984:SF5">
    <property type="entry name" value="PROTEIN NYNRIN-LIKE"/>
    <property type="match status" value="1"/>
</dbReference>
<dbReference type="GO" id="GO:0004190">
    <property type="term" value="F:aspartic-type endopeptidase activity"/>
    <property type="evidence" value="ECO:0007669"/>
    <property type="project" value="UniProtKB-KW"/>
</dbReference>
<keyword evidence="15" id="KW-0238">DNA-binding</keyword>
<accession>A0A8X7N4K9</accession>
<dbReference type="Gene3D" id="2.40.70.10">
    <property type="entry name" value="Acid Proteases"/>
    <property type="match status" value="1"/>
</dbReference>
<keyword evidence="11" id="KW-0694">RNA-binding</keyword>
<feature type="region of interest" description="Disordered" evidence="18">
    <location>
        <begin position="1680"/>
        <end position="1704"/>
    </location>
</feature>
<evidence type="ECO:0000313" key="22">
    <source>
        <dbReference type="EMBL" id="KAE8266019.1"/>
    </source>
</evidence>
<feature type="region of interest" description="Disordered" evidence="18">
    <location>
        <begin position="475"/>
        <end position="496"/>
    </location>
</feature>
<keyword evidence="12" id="KW-0229">DNA integration</keyword>
<evidence type="ECO:0000259" key="21">
    <source>
        <dbReference type="PROSITE" id="PS50994"/>
    </source>
</evidence>
<dbReference type="GO" id="GO:0005634">
    <property type="term" value="C:nucleus"/>
    <property type="evidence" value="ECO:0007669"/>
    <property type="project" value="UniProtKB-ARBA"/>
</dbReference>
<evidence type="ECO:0000256" key="6">
    <source>
        <dbReference type="ARBA" id="ARBA00022723"/>
    </source>
</evidence>
<dbReference type="Gene3D" id="3.30.70.270">
    <property type="match status" value="1"/>
</dbReference>
<evidence type="ECO:0000256" key="10">
    <source>
        <dbReference type="ARBA" id="ARBA00022842"/>
    </source>
</evidence>
<gene>
    <name evidence="22" type="ORF">A4X09_0g6328</name>
</gene>
<dbReference type="GO" id="GO:0003887">
    <property type="term" value="F:DNA-directed DNA polymerase activity"/>
    <property type="evidence" value="ECO:0007669"/>
    <property type="project" value="UniProtKB-KW"/>
</dbReference>
<evidence type="ECO:0000256" key="14">
    <source>
        <dbReference type="ARBA" id="ARBA00022932"/>
    </source>
</evidence>
<name>A0A8X7N4K9_9BASI</name>
<dbReference type="Gene3D" id="3.10.10.10">
    <property type="entry name" value="HIV Type 1 Reverse Transcriptase, subunit A, domain 1"/>
    <property type="match status" value="1"/>
</dbReference>
<dbReference type="PROSITE" id="PS50878">
    <property type="entry name" value="RT_POL"/>
    <property type="match status" value="1"/>
</dbReference>
<comment type="caution">
    <text evidence="22">The sequence shown here is derived from an EMBL/GenBank/DDBJ whole genome shotgun (WGS) entry which is preliminary data.</text>
</comment>
<keyword evidence="6" id="KW-0479">Metal-binding</keyword>
<feature type="region of interest" description="Disordered" evidence="18">
    <location>
        <begin position="51"/>
        <end position="77"/>
    </location>
</feature>
<dbReference type="InterPro" id="IPR001995">
    <property type="entry name" value="Peptidase_A2_cat"/>
</dbReference>
<keyword evidence="8" id="KW-0255">Endonuclease</keyword>
<dbReference type="PANTHER" id="PTHR37984">
    <property type="entry name" value="PROTEIN CBG26694"/>
    <property type="match status" value="1"/>
</dbReference>
<keyword evidence="4" id="KW-0548">Nucleotidyltransferase</keyword>
<evidence type="ECO:0000256" key="18">
    <source>
        <dbReference type="SAM" id="MobiDB-lite"/>
    </source>
</evidence>
<keyword evidence="23" id="KW-1185">Reference proteome</keyword>
<keyword evidence="14" id="KW-0239">DNA-directed DNA polymerase</keyword>
<dbReference type="GO" id="GO:0004519">
    <property type="term" value="F:endonuclease activity"/>
    <property type="evidence" value="ECO:0007669"/>
    <property type="project" value="UniProtKB-KW"/>
</dbReference>
<feature type="compositionally biased region" description="Polar residues" evidence="18">
    <location>
        <begin position="58"/>
        <end position="67"/>
    </location>
</feature>
<feature type="domain" description="Reverse transcriptase" evidence="20">
    <location>
        <begin position="941"/>
        <end position="1126"/>
    </location>
</feature>
<protein>
    <recommendedName>
        <fullName evidence="1">RNA-directed DNA polymerase</fullName>
        <ecNumber evidence="1">2.7.7.49</ecNumber>
    </recommendedName>
</protein>
<dbReference type="PROSITE" id="PS50175">
    <property type="entry name" value="ASP_PROT_RETROV"/>
    <property type="match status" value="1"/>
</dbReference>
<dbReference type="Gene3D" id="3.30.420.10">
    <property type="entry name" value="Ribonuclease H-like superfamily/Ribonuclease H"/>
    <property type="match status" value="1"/>
</dbReference>
<dbReference type="InterPro" id="IPR036397">
    <property type="entry name" value="RNaseH_sf"/>
</dbReference>
<dbReference type="GO" id="GO:0003677">
    <property type="term" value="F:DNA binding"/>
    <property type="evidence" value="ECO:0007669"/>
    <property type="project" value="UniProtKB-KW"/>
</dbReference>
<feature type="domain" description="Integrase catalytic" evidence="21">
    <location>
        <begin position="1356"/>
        <end position="1516"/>
    </location>
</feature>
<dbReference type="CDD" id="cd01647">
    <property type="entry name" value="RT_LTR"/>
    <property type="match status" value="1"/>
</dbReference>
<dbReference type="Pfam" id="PF00078">
    <property type="entry name" value="RVT_1"/>
    <property type="match status" value="1"/>
</dbReference>
<dbReference type="GO" id="GO:0015074">
    <property type="term" value="P:DNA integration"/>
    <property type="evidence" value="ECO:0007669"/>
    <property type="project" value="UniProtKB-KW"/>
</dbReference>
<feature type="compositionally biased region" description="Acidic residues" evidence="18">
    <location>
        <begin position="475"/>
        <end position="488"/>
    </location>
</feature>
<dbReference type="GO" id="GO:0046872">
    <property type="term" value="F:metal ion binding"/>
    <property type="evidence" value="ECO:0007669"/>
    <property type="project" value="UniProtKB-KW"/>
</dbReference>
<evidence type="ECO:0000256" key="11">
    <source>
        <dbReference type="ARBA" id="ARBA00022884"/>
    </source>
</evidence>
<dbReference type="GO" id="GO:0006508">
    <property type="term" value="P:proteolysis"/>
    <property type="evidence" value="ECO:0007669"/>
    <property type="project" value="UniProtKB-KW"/>
</dbReference>
<evidence type="ECO:0000259" key="20">
    <source>
        <dbReference type="PROSITE" id="PS50878"/>
    </source>
</evidence>
<dbReference type="Pfam" id="PF17917">
    <property type="entry name" value="RT_RNaseH"/>
    <property type="match status" value="1"/>
</dbReference>
<feature type="compositionally biased region" description="Low complexity" evidence="18">
    <location>
        <begin position="376"/>
        <end position="394"/>
    </location>
</feature>
<evidence type="ECO:0000256" key="17">
    <source>
        <dbReference type="ARBA" id="ARBA00023268"/>
    </source>
</evidence>
<feature type="compositionally biased region" description="Low complexity" evidence="18">
    <location>
        <begin position="68"/>
        <end position="77"/>
    </location>
</feature>
<dbReference type="Pfam" id="PF17919">
    <property type="entry name" value="RT_RNaseH_2"/>
    <property type="match status" value="1"/>
</dbReference>
<evidence type="ECO:0000256" key="8">
    <source>
        <dbReference type="ARBA" id="ARBA00022759"/>
    </source>
</evidence>
<organism evidence="22 23">
    <name type="scientific">Tilletia walkeri</name>
    <dbReference type="NCBI Taxonomy" id="117179"/>
    <lineage>
        <taxon>Eukaryota</taxon>
        <taxon>Fungi</taxon>
        <taxon>Dikarya</taxon>
        <taxon>Basidiomycota</taxon>
        <taxon>Ustilaginomycotina</taxon>
        <taxon>Exobasidiomycetes</taxon>
        <taxon>Tilletiales</taxon>
        <taxon>Tilletiaceae</taxon>
        <taxon>Tilletia</taxon>
    </lineage>
</organism>
<dbReference type="InterPro" id="IPR041588">
    <property type="entry name" value="Integrase_H2C2"/>
</dbReference>
<dbReference type="InterPro" id="IPR041577">
    <property type="entry name" value="RT_RNaseH_2"/>
</dbReference>
<dbReference type="InterPro" id="IPR000477">
    <property type="entry name" value="RT_dom"/>
</dbReference>
<dbReference type="InterPro" id="IPR012337">
    <property type="entry name" value="RNaseH-like_sf"/>
</dbReference>
<dbReference type="GO" id="GO:0006310">
    <property type="term" value="P:DNA recombination"/>
    <property type="evidence" value="ECO:0007669"/>
    <property type="project" value="UniProtKB-KW"/>
</dbReference>
<dbReference type="EC" id="2.7.7.49" evidence="1"/>
<proteinExistence type="predicted"/>
<evidence type="ECO:0000256" key="7">
    <source>
        <dbReference type="ARBA" id="ARBA00022750"/>
    </source>
</evidence>
<evidence type="ECO:0000256" key="16">
    <source>
        <dbReference type="ARBA" id="ARBA00023172"/>
    </source>
</evidence>
<dbReference type="InterPro" id="IPR043502">
    <property type="entry name" value="DNA/RNA_pol_sf"/>
</dbReference>
<dbReference type="SUPFAM" id="SSF50630">
    <property type="entry name" value="Acid proteases"/>
    <property type="match status" value="1"/>
</dbReference>
<evidence type="ECO:0000256" key="12">
    <source>
        <dbReference type="ARBA" id="ARBA00022908"/>
    </source>
</evidence>